<dbReference type="AlphaFoldDB" id="A0A8H3IIT5"/>
<dbReference type="Proteomes" id="UP000664169">
    <property type="component" value="Unassembled WGS sequence"/>
</dbReference>
<feature type="coiled-coil region" evidence="1">
    <location>
        <begin position="155"/>
        <end position="182"/>
    </location>
</feature>
<comment type="caution">
    <text evidence="3">The sequence shown here is derived from an EMBL/GenBank/DDBJ whole genome shotgun (WGS) entry which is preliminary data.</text>
</comment>
<dbReference type="EMBL" id="CAJPDQ010000010">
    <property type="protein sequence ID" value="CAF9915204.1"/>
    <property type="molecule type" value="Genomic_DNA"/>
</dbReference>
<accession>A0A8H3IIT5</accession>
<dbReference type="PROSITE" id="PS50011">
    <property type="entry name" value="PROTEIN_KINASE_DOM"/>
    <property type="match status" value="1"/>
</dbReference>
<evidence type="ECO:0000313" key="4">
    <source>
        <dbReference type="Proteomes" id="UP000664169"/>
    </source>
</evidence>
<keyword evidence="1" id="KW-0175">Coiled coil</keyword>
<dbReference type="SUPFAM" id="SSF56112">
    <property type="entry name" value="Protein kinase-like (PK-like)"/>
    <property type="match status" value="1"/>
</dbReference>
<dbReference type="InterPro" id="IPR000719">
    <property type="entry name" value="Prot_kinase_dom"/>
</dbReference>
<dbReference type="Gene3D" id="1.10.510.10">
    <property type="entry name" value="Transferase(Phosphotransferase) domain 1"/>
    <property type="match status" value="1"/>
</dbReference>
<evidence type="ECO:0000259" key="2">
    <source>
        <dbReference type="PROSITE" id="PS50011"/>
    </source>
</evidence>
<dbReference type="OrthoDB" id="4062651at2759"/>
<feature type="domain" description="Protein kinase" evidence="2">
    <location>
        <begin position="135"/>
        <end position="457"/>
    </location>
</feature>
<organism evidence="3 4">
    <name type="scientific">Gomphillus americanus</name>
    <dbReference type="NCBI Taxonomy" id="1940652"/>
    <lineage>
        <taxon>Eukaryota</taxon>
        <taxon>Fungi</taxon>
        <taxon>Dikarya</taxon>
        <taxon>Ascomycota</taxon>
        <taxon>Pezizomycotina</taxon>
        <taxon>Lecanoromycetes</taxon>
        <taxon>OSLEUM clade</taxon>
        <taxon>Ostropomycetidae</taxon>
        <taxon>Ostropales</taxon>
        <taxon>Graphidaceae</taxon>
        <taxon>Gomphilloideae</taxon>
        <taxon>Gomphillus</taxon>
    </lineage>
</organism>
<dbReference type="InterPro" id="IPR011009">
    <property type="entry name" value="Kinase-like_dom_sf"/>
</dbReference>
<proteinExistence type="predicted"/>
<gene>
    <name evidence="3" type="ORF">GOMPHAMPRED_000658</name>
</gene>
<sequence>MSDLQNPLPRLTVETALLANGNTLVAFVGYMIAKVREARAFRSECKRLVNLCIQLSYSFLEHRSTLSKVRSAKEFIDCLLKVSNLLTQCTQNWAIHHTFWELMVERRVQTLMKELDDCQKTFNSDIMLNVHSNSIEAVDSVGRLNTDLDSIKHTIQEDSNDRKTLLDNVAELIDEVKASRQEARSLRPLETPSLQILTYPDPRVVIEPFTDKPELGKFCELPVIFKKIGIPTNANRLIRVYEKIGHIARVQKLHAVVEFRDARYALLQNVGPNRSVAQVVNSQTLDEYTFKQRLSFAYELAATVSTIHSADLLIKVISDTSVKIDSTPDGGIYPLLSELDQAREIWEISARQGAYDSRYEAPEFKNYPVHSRATDIWSLGILLLQLLGCTPPLDLSRTNVQSSEDDSGSGVSAPERILQFVKTTQFSIPILKKCCVLEASMRPTASAVAQSLFDILVEPSPESTIVDFNLHSDVAGVETSLLDQLSSTIKDARSLRESVRDETSVSNTVVPKIEYSAIQRILQANQDIDPTILALVGQAYLLDIVVGFEYEDTCCYTTRSSKGRSAERALRFLHAAENQGVKEVNSHLYEAYKTLHLEHKDLALQYKGSR</sequence>
<name>A0A8H3IIT5_9LECA</name>
<reference evidence="3" key="1">
    <citation type="submission" date="2021-03" db="EMBL/GenBank/DDBJ databases">
        <authorList>
            <person name="Tagirdzhanova G."/>
        </authorList>
    </citation>
    <scope>NUCLEOTIDE SEQUENCE</scope>
</reference>
<dbReference type="SMART" id="SM00220">
    <property type="entry name" value="S_TKc"/>
    <property type="match status" value="1"/>
</dbReference>
<keyword evidence="4" id="KW-1185">Reference proteome</keyword>
<evidence type="ECO:0000256" key="1">
    <source>
        <dbReference type="SAM" id="Coils"/>
    </source>
</evidence>
<protein>
    <recommendedName>
        <fullName evidence="2">Protein kinase domain-containing protein</fullName>
    </recommendedName>
</protein>
<evidence type="ECO:0000313" key="3">
    <source>
        <dbReference type="EMBL" id="CAF9915204.1"/>
    </source>
</evidence>
<dbReference type="GO" id="GO:0004672">
    <property type="term" value="F:protein kinase activity"/>
    <property type="evidence" value="ECO:0007669"/>
    <property type="project" value="InterPro"/>
</dbReference>
<dbReference type="GO" id="GO:0005524">
    <property type="term" value="F:ATP binding"/>
    <property type="evidence" value="ECO:0007669"/>
    <property type="project" value="InterPro"/>
</dbReference>
<dbReference type="Pfam" id="PF00069">
    <property type="entry name" value="Pkinase"/>
    <property type="match status" value="1"/>
</dbReference>